<evidence type="ECO:0000259" key="3">
    <source>
        <dbReference type="PROSITE" id="PS51186"/>
    </source>
</evidence>
<evidence type="ECO:0000313" key="4">
    <source>
        <dbReference type="EMBL" id="RAJ31132.1"/>
    </source>
</evidence>
<evidence type="ECO:0000256" key="1">
    <source>
        <dbReference type="ARBA" id="ARBA00022679"/>
    </source>
</evidence>
<dbReference type="Gene3D" id="3.40.630.30">
    <property type="match status" value="1"/>
</dbReference>
<dbReference type="STRING" id="188932.AY601_1542"/>
<feature type="domain" description="N-acetyltransferase" evidence="3">
    <location>
        <begin position="1"/>
        <end position="148"/>
    </location>
</feature>
<organism evidence="4 5">
    <name type="scientific">Pedobacter cryoconitis</name>
    <dbReference type="NCBI Taxonomy" id="188932"/>
    <lineage>
        <taxon>Bacteria</taxon>
        <taxon>Pseudomonadati</taxon>
        <taxon>Bacteroidota</taxon>
        <taxon>Sphingobacteriia</taxon>
        <taxon>Sphingobacteriales</taxon>
        <taxon>Sphingobacteriaceae</taxon>
        <taxon>Pedobacter</taxon>
    </lineage>
</organism>
<dbReference type="SUPFAM" id="SSF55729">
    <property type="entry name" value="Acyl-CoA N-acyltransferases (Nat)"/>
    <property type="match status" value="1"/>
</dbReference>
<reference evidence="4 5" key="1">
    <citation type="submission" date="2018-06" db="EMBL/GenBank/DDBJ databases">
        <title>Genomic Encyclopedia of Archaeal and Bacterial Type Strains, Phase II (KMG-II): from individual species to whole genera.</title>
        <authorList>
            <person name="Goeker M."/>
        </authorList>
    </citation>
    <scope>NUCLEOTIDE SEQUENCE [LARGE SCALE GENOMIC DNA]</scope>
    <source>
        <strain evidence="4 5">DSM 14825</strain>
    </source>
</reference>
<dbReference type="GO" id="GO:0008080">
    <property type="term" value="F:N-acetyltransferase activity"/>
    <property type="evidence" value="ECO:0007669"/>
    <property type="project" value="TreeGrafter"/>
</dbReference>
<dbReference type="AlphaFoldDB" id="A0A327SRJ8"/>
<dbReference type="InterPro" id="IPR016181">
    <property type="entry name" value="Acyl_CoA_acyltransferase"/>
</dbReference>
<name>A0A327SRJ8_9SPHI</name>
<dbReference type="OrthoDB" id="9805924at2"/>
<comment type="caution">
    <text evidence="4">The sequence shown here is derived from an EMBL/GenBank/DDBJ whole genome shotgun (WGS) entry which is preliminary data.</text>
</comment>
<protein>
    <submittedName>
        <fullName evidence="4">Acetyltransferase (GNAT) family protein</fullName>
    </submittedName>
</protein>
<dbReference type="PROSITE" id="PS51186">
    <property type="entry name" value="GNAT"/>
    <property type="match status" value="1"/>
</dbReference>
<gene>
    <name evidence="4" type="ORF">LY11_02362</name>
</gene>
<dbReference type="InterPro" id="IPR051016">
    <property type="entry name" value="Diverse_Substrate_AcTransf"/>
</dbReference>
<keyword evidence="1 4" id="KW-0808">Transferase</keyword>
<proteinExistence type="predicted"/>
<keyword evidence="2" id="KW-0012">Acyltransferase</keyword>
<sequence>MEISILKPTDDLSRFWNVLSTFRTNLAEDTYQQELSEMIQDGFHLIYITDHGEIAGFAGYRYIHKLFTGKTIYIDDLFTLPQYRGKGYAASLLEYIHQEAKATGMNKVELDSGPTRNDAHRLYLNHKYSITSMHFSRPVSSEKMELFT</sequence>
<evidence type="ECO:0000256" key="2">
    <source>
        <dbReference type="ARBA" id="ARBA00023315"/>
    </source>
</evidence>
<dbReference type="PANTHER" id="PTHR10545:SF29">
    <property type="entry name" value="GH14572P-RELATED"/>
    <property type="match status" value="1"/>
</dbReference>
<dbReference type="RefSeq" id="WP_111633869.1">
    <property type="nucleotide sequence ID" value="NZ_QLLR01000009.1"/>
</dbReference>
<dbReference type="Pfam" id="PF00583">
    <property type="entry name" value="Acetyltransf_1"/>
    <property type="match status" value="1"/>
</dbReference>
<dbReference type="Proteomes" id="UP000249754">
    <property type="component" value="Unassembled WGS sequence"/>
</dbReference>
<dbReference type="EMBL" id="QLLR01000009">
    <property type="protein sequence ID" value="RAJ31132.1"/>
    <property type="molecule type" value="Genomic_DNA"/>
</dbReference>
<dbReference type="CDD" id="cd04301">
    <property type="entry name" value="NAT_SF"/>
    <property type="match status" value="1"/>
</dbReference>
<dbReference type="PANTHER" id="PTHR10545">
    <property type="entry name" value="DIAMINE N-ACETYLTRANSFERASE"/>
    <property type="match status" value="1"/>
</dbReference>
<accession>A0A327SRJ8</accession>
<evidence type="ECO:0000313" key="5">
    <source>
        <dbReference type="Proteomes" id="UP000249754"/>
    </source>
</evidence>
<dbReference type="InterPro" id="IPR000182">
    <property type="entry name" value="GNAT_dom"/>
</dbReference>